<dbReference type="Pfam" id="PF05724">
    <property type="entry name" value="TPMT"/>
    <property type="match status" value="1"/>
</dbReference>
<evidence type="ECO:0000313" key="6">
    <source>
        <dbReference type="Proteomes" id="UP000653730"/>
    </source>
</evidence>
<dbReference type="PANTHER" id="PTHR32183">
    <property type="match status" value="1"/>
</dbReference>
<dbReference type="GO" id="GO:0008757">
    <property type="term" value="F:S-adenosylmethionine-dependent methyltransferase activity"/>
    <property type="evidence" value="ECO:0007669"/>
    <property type="project" value="InterPro"/>
</dbReference>
<evidence type="ECO:0000256" key="2">
    <source>
        <dbReference type="ARBA" id="ARBA00022603"/>
    </source>
</evidence>
<name>A0A926JTG0_9FLAO</name>
<evidence type="ECO:0000313" key="5">
    <source>
        <dbReference type="EMBL" id="MBC9796932.1"/>
    </source>
</evidence>
<evidence type="ECO:0000256" key="4">
    <source>
        <dbReference type="ARBA" id="ARBA00022691"/>
    </source>
</evidence>
<keyword evidence="6" id="KW-1185">Reference proteome</keyword>
<evidence type="ECO:0000256" key="1">
    <source>
        <dbReference type="ARBA" id="ARBA00022553"/>
    </source>
</evidence>
<dbReference type="InterPro" id="IPR029063">
    <property type="entry name" value="SAM-dependent_MTases_sf"/>
</dbReference>
<dbReference type="RefSeq" id="WP_187966074.1">
    <property type="nucleotide sequence ID" value="NZ_JACVDC010000041.1"/>
</dbReference>
<evidence type="ECO:0000256" key="3">
    <source>
        <dbReference type="ARBA" id="ARBA00022679"/>
    </source>
</evidence>
<keyword evidence="2 5" id="KW-0489">Methyltransferase</keyword>
<dbReference type="SUPFAM" id="SSF53335">
    <property type="entry name" value="S-adenosyl-L-methionine-dependent methyltransferases"/>
    <property type="match status" value="1"/>
</dbReference>
<keyword evidence="4" id="KW-0949">S-adenosyl-L-methionine</keyword>
<dbReference type="PROSITE" id="PS51585">
    <property type="entry name" value="SAM_MT_TPMT"/>
    <property type="match status" value="1"/>
</dbReference>
<dbReference type="EMBL" id="JACVDC010000041">
    <property type="protein sequence ID" value="MBC9796932.1"/>
    <property type="molecule type" value="Genomic_DNA"/>
</dbReference>
<dbReference type="InterPro" id="IPR008854">
    <property type="entry name" value="TPMT"/>
</dbReference>
<organism evidence="5 6">
    <name type="scientific">Sinomicrobium weinanense</name>
    <dbReference type="NCBI Taxonomy" id="2842200"/>
    <lineage>
        <taxon>Bacteria</taxon>
        <taxon>Pseudomonadati</taxon>
        <taxon>Bacteroidota</taxon>
        <taxon>Flavobacteriia</taxon>
        <taxon>Flavobacteriales</taxon>
        <taxon>Flavobacteriaceae</taxon>
        <taxon>Sinomicrobium</taxon>
    </lineage>
</organism>
<dbReference type="GO" id="GO:0032259">
    <property type="term" value="P:methylation"/>
    <property type="evidence" value="ECO:0007669"/>
    <property type="project" value="UniProtKB-KW"/>
</dbReference>
<dbReference type="AlphaFoldDB" id="A0A926JTG0"/>
<reference evidence="5 6" key="1">
    <citation type="submission" date="2020-09" db="EMBL/GenBank/DDBJ databases">
        <title>Sinomicrobium weinanense sp. nov., a halophilic bacteria isolated from saline-alkali soil.</title>
        <authorList>
            <person name="Wu P."/>
            <person name="Ren H."/>
            <person name="Mei Y."/>
            <person name="Liang Y."/>
            <person name="Chen Z."/>
        </authorList>
    </citation>
    <scope>NUCLEOTIDE SEQUENCE [LARGE SCALE GENOMIC DNA]</scope>
    <source>
        <strain evidence="5 6">FJxs</strain>
    </source>
</reference>
<keyword evidence="3" id="KW-0808">Transferase</keyword>
<comment type="caution">
    <text evidence="5">The sequence shown here is derived from an EMBL/GenBank/DDBJ whole genome shotgun (WGS) entry which is preliminary data.</text>
</comment>
<proteinExistence type="predicted"/>
<gene>
    <name evidence="5" type="ORF">IBL28_13220</name>
</gene>
<accession>A0A926JTG0</accession>
<dbReference type="PANTHER" id="PTHR32183:SF11">
    <property type="entry name" value="THIOL METHYLTRANSFERASE 2-RELATED"/>
    <property type="match status" value="1"/>
</dbReference>
<dbReference type="CDD" id="cd02440">
    <property type="entry name" value="AdoMet_MTases"/>
    <property type="match status" value="1"/>
</dbReference>
<keyword evidence="1" id="KW-0597">Phosphoprotein</keyword>
<sequence>MNIGTQQFWEHKYNSSNTFWDIGHISTPLKTYIDQLENRALKILVPGAGNSYEAEYLFRKGFKHVYVLDFARPPLLNFKKRVPDFPDAQLLHQDFFTLSMSFDLILEQAFFCALPPKSRPEYARKMQQLLSPAGKLAGLLFDFPLSDEGPPFGGSKEEYLEHFSPHFDILTMERCYNSIKPRSGRELFFILRPKK</sequence>
<protein>
    <submittedName>
        <fullName evidence="5">Methyltransferase domain-containing protein</fullName>
    </submittedName>
</protein>
<dbReference type="Proteomes" id="UP000653730">
    <property type="component" value="Unassembled WGS sequence"/>
</dbReference>
<dbReference type="Gene3D" id="3.40.50.150">
    <property type="entry name" value="Vaccinia Virus protein VP39"/>
    <property type="match status" value="1"/>
</dbReference>